<dbReference type="PANTHER" id="PTHR12630:SF1">
    <property type="entry name" value="GLUCOSIDASE 2 SUBUNIT BETA"/>
    <property type="match status" value="1"/>
</dbReference>
<dbReference type="InterPro" id="IPR009011">
    <property type="entry name" value="Man6P_isomerase_rcpt-bd_dom_sf"/>
</dbReference>
<dbReference type="Gene3D" id="2.70.130.10">
    <property type="entry name" value="Mannose-6-phosphate receptor binding domain"/>
    <property type="match status" value="1"/>
</dbReference>
<dbReference type="Proteomes" id="UP001355207">
    <property type="component" value="Chromosome 6"/>
</dbReference>
<dbReference type="GeneID" id="91095745"/>
<dbReference type="AlphaFoldDB" id="A0AAX4JY19"/>
<feature type="compositionally biased region" description="Polar residues" evidence="6">
    <location>
        <begin position="278"/>
        <end position="294"/>
    </location>
</feature>
<feature type="compositionally biased region" description="Basic and acidic residues" evidence="6">
    <location>
        <begin position="295"/>
        <end position="319"/>
    </location>
</feature>
<dbReference type="InterPro" id="IPR036055">
    <property type="entry name" value="LDL_receptor-like_sf"/>
</dbReference>
<dbReference type="Gene3D" id="4.10.400.10">
    <property type="entry name" value="Low-density Lipoprotein Receptor"/>
    <property type="match status" value="1"/>
</dbReference>
<dbReference type="EMBL" id="CP144103">
    <property type="protein sequence ID" value="WWC90142.1"/>
    <property type="molecule type" value="Genomic_DNA"/>
</dbReference>
<sequence>MPSLALFSLLTILACTTPAAIAAEEKVITPSSIRGLNPALYDQYEPNPANVFRCLDGSKVIPYSAINDDYCDCPDGSDEPGTSACPNTTFWCKNEGHIPGQVLSSRVNDGICDPECCDGSDEWATGACTDRCAEIGNSYRAEQEAIRKTRKTGSKIRGTYIKWAQGEKTRLESELEGKKKEVVEKEQETERARIALERVEAKSKEDLEKKKSSPLYQSLLTHRTTLNRLRNKTDKLQNEINSLKSILDELRNGYNPNYQDMAVKAAVVGYEELQGLTSSYTSTPEEGDSLTSQNEEQHQVSEPIEVKQEEEGEEGKQVEEPEIQDWELNELERKDLESLLLEVEPEDEDDDEGEEGSLLWKIDEYIPDSLYDSWESVRDLAIEWMIRLGLIGKKKASKANIAEGPHVAAAREKHRNLSNELHKLQNSITNTEDTLEKMNREYGPEAEWKKLDGVCVDKVSGDYTYELCFFGKATQKSNKDSSSNHLGSFSQWNTAAEQGTYEYYTKQLYNNGGRCWNGPLRSVSVDLTCGTQNALLSISEPEKCEYHYKVTTPALCWPENGSSNVKTEEISEEDKNVKEEL</sequence>
<dbReference type="InterPro" id="IPR028146">
    <property type="entry name" value="PRKCSH_N"/>
</dbReference>
<protein>
    <recommendedName>
        <fullName evidence="1">Glucosidase 2 subunit beta</fullName>
    </recommendedName>
</protein>
<dbReference type="Pfam" id="PF12999">
    <property type="entry name" value="PRKCSH-like"/>
    <property type="match status" value="1"/>
</dbReference>
<dbReference type="CDD" id="cd00112">
    <property type="entry name" value="LDLa"/>
    <property type="match status" value="1"/>
</dbReference>
<evidence type="ECO:0000313" key="10">
    <source>
        <dbReference type="Proteomes" id="UP001355207"/>
    </source>
</evidence>
<feature type="coiled-coil region" evidence="5">
    <location>
        <begin position="161"/>
        <end position="253"/>
    </location>
</feature>
<feature type="coiled-coil region" evidence="5">
    <location>
        <begin position="407"/>
        <end position="441"/>
    </location>
</feature>
<keyword evidence="2 7" id="KW-0732">Signal</keyword>
<organism evidence="9 10">
    <name type="scientific">Kwoniella dendrophila CBS 6074</name>
    <dbReference type="NCBI Taxonomy" id="1295534"/>
    <lineage>
        <taxon>Eukaryota</taxon>
        <taxon>Fungi</taxon>
        <taxon>Dikarya</taxon>
        <taxon>Basidiomycota</taxon>
        <taxon>Agaricomycotina</taxon>
        <taxon>Tremellomycetes</taxon>
        <taxon>Tremellales</taxon>
        <taxon>Cryptococcaceae</taxon>
        <taxon>Kwoniella</taxon>
    </lineage>
</organism>
<feature type="chain" id="PRO_5043388267" description="Glucosidase 2 subunit beta" evidence="7">
    <location>
        <begin position="23"/>
        <end position="581"/>
    </location>
</feature>
<evidence type="ECO:0000256" key="1">
    <source>
        <dbReference type="ARBA" id="ARBA00022387"/>
    </source>
</evidence>
<dbReference type="InterPro" id="IPR036607">
    <property type="entry name" value="PRKCSH"/>
</dbReference>
<accession>A0AAX4JY19</accession>
<dbReference type="RefSeq" id="XP_066076905.1">
    <property type="nucleotide sequence ID" value="XM_066220808.1"/>
</dbReference>
<feature type="compositionally biased region" description="Basic and acidic residues" evidence="6">
    <location>
        <begin position="566"/>
        <end position="581"/>
    </location>
</feature>
<proteinExistence type="predicted"/>
<evidence type="ECO:0000256" key="7">
    <source>
        <dbReference type="SAM" id="SignalP"/>
    </source>
</evidence>
<dbReference type="GO" id="GO:0017177">
    <property type="term" value="C:glucosidase II complex"/>
    <property type="evidence" value="ECO:0007669"/>
    <property type="project" value="TreeGrafter"/>
</dbReference>
<gene>
    <name evidence="9" type="ORF">L201_005075</name>
</gene>
<dbReference type="SUPFAM" id="SSF50911">
    <property type="entry name" value="Mannose 6-phosphate receptor domain"/>
    <property type="match status" value="1"/>
</dbReference>
<dbReference type="PROSITE" id="PS51914">
    <property type="entry name" value="MRH"/>
    <property type="match status" value="1"/>
</dbReference>
<keyword evidence="3" id="KW-0256">Endoplasmic reticulum</keyword>
<name>A0AAX4JY19_9TREE</name>
<evidence type="ECO:0000259" key="8">
    <source>
        <dbReference type="PROSITE" id="PS51914"/>
    </source>
</evidence>
<evidence type="ECO:0000256" key="3">
    <source>
        <dbReference type="ARBA" id="ARBA00022824"/>
    </source>
</evidence>
<dbReference type="InterPro" id="IPR044865">
    <property type="entry name" value="MRH_dom"/>
</dbReference>
<keyword evidence="5" id="KW-0175">Coiled coil</keyword>
<feature type="region of interest" description="Disordered" evidence="6">
    <location>
        <begin position="278"/>
        <end position="328"/>
    </location>
</feature>
<feature type="domain" description="MRH" evidence="8">
    <location>
        <begin position="453"/>
        <end position="558"/>
    </location>
</feature>
<evidence type="ECO:0000256" key="5">
    <source>
        <dbReference type="SAM" id="Coils"/>
    </source>
</evidence>
<evidence type="ECO:0000256" key="6">
    <source>
        <dbReference type="SAM" id="MobiDB-lite"/>
    </source>
</evidence>
<dbReference type="PANTHER" id="PTHR12630">
    <property type="entry name" value="N-LINKED OLIGOSACCHARIDE PROCESSING"/>
    <property type="match status" value="1"/>
</dbReference>
<evidence type="ECO:0000256" key="4">
    <source>
        <dbReference type="ARBA" id="ARBA00023157"/>
    </source>
</evidence>
<dbReference type="Pfam" id="PF13015">
    <property type="entry name" value="PRKCSH_1"/>
    <property type="match status" value="1"/>
</dbReference>
<dbReference type="SUPFAM" id="SSF57424">
    <property type="entry name" value="LDL receptor-like module"/>
    <property type="match status" value="1"/>
</dbReference>
<evidence type="ECO:0000313" key="9">
    <source>
        <dbReference type="EMBL" id="WWC90142.1"/>
    </source>
</evidence>
<dbReference type="InterPro" id="IPR039794">
    <property type="entry name" value="Gtb1-like"/>
</dbReference>
<dbReference type="InterPro" id="IPR002172">
    <property type="entry name" value="LDrepeatLR_classA_rpt"/>
</dbReference>
<evidence type="ECO:0000256" key="2">
    <source>
        <dbReference type="ARBA" id="ARBA00022729"/>
    </source>
</evidence>
<keyword evidence="10" id="KW-1185">Reference proteome</keyword>
<reference evidence="9 10" key="1">
    <citation type="submission" date="2024-01" db="EMBL/GenBank/DDBJ databases">
        <title>Comparative genomics of Cryptococcus and Kwoniella reveals pathogenesis evolution and contrasting modes of karyotype evolution via chromosome fusion or intercentromeric recombination.</title>
        <authorList>
            <person name="Coelho M.A."/>
            <person name="David-Palma M."/>
            <person name="Shea T."/>
            <person name="Bowers K."/>
            <person name="McGinley-Smith S."/>
            <person name="Mohammad A.W."/>
            <person name="Gnirke A."/>
            <person name="Yurkov A.M."/>
            <person name="Nowrousian M."/>
            <person name="Sun S."/>
            <person name="Cuomo C.A."/>
            <person name="Heitman J."/>
        </authorList>
    </citation>
    <scope>NUCLEOTIDE SEQUENCE [LARGE SCALE GENOMIC DNA]</scope>
    <source>
        <strain evidence="9 10">CBS 6074</strain>
    </source>
</reference>
<dbReference type="GO" id="GO:0006491">
    <property type="term" value="P:N-glycan processing"/>
    <property type="evidence" value="ECO:0007669"/>
    <property type="project" value="TreeGrafter"/>
</dbReference>
<feature type="region of interest" description="Disordered" evidence="6">
    <location>
        <begin position="560"/>
        <end position="581"/>
    </location>
</feature>
<keyword evidence="4" id="KW-1015">Disulfide bond</keyword>
<feature type="signal peptide" evidence="7">
    <location>
        <begin position="1"/>
        <end position="22"/>
    </location>
</feature>